<dbReference type="InterPro" id="IPR007560">
    <property type="entry name" value="Restrct_endonuc_IV_Mrr"/>
</dbReference>
<dbReference type="AlphaFoldDB" id="X0T610"/>
<dbReference type="SMART" id="SM00490">
    <property type="entry name" value="HELICc"/>
    <property type="match status" value="1"/>
</dbReference>
<protein>
    <recommendedName>
        <fullName evidence="2">Helicase C-terminal domain-containing protein</fullName>
    </recommendedName>
</protein>
<keyword evidence="1" id="KW-0378">Hydrolase</keyword>
<feature type="non-terminal residue" evidence="3">
    <location>
        <position position="1"/>
    </location>
</feature>
<dbReference type="InterPro" id="IPR001650">
    <property type="entry name" value="Helicase_C-like"/>
</dbReference>
<dbReference type="GO" id="GO:0015616">
    <property type="term" value="F:DNA translocase activity"/>
    <property type="evidence" value="ECO:0007669"/>
    <property type="project" value="TreeGrafter"/>
</dbReference>
<dbReference type="GO" id="GO:0004519">
    <property type="term" value="F:endonuclease activity"/>
    <property type="evidence" value="ECO:0007669"/>
    <property type="project" value="InterPro"/>
</dbReference>
<evidence type="ECO:0000259" key="2">
    <source>
        <dbReference type="PROSITE" id="PS51194"/>
    </source>
</evidence>
<accession>X0T610</accession>
<dbReference type="GO" id="GO:0003677">
    <property type="term" value="F:DNA binding"/>
    <property type="evidence" value="ECO:0007669"/>
    <property type="project" value="InterPro"/>
</dbReference>
<dbReference type="EMBL" id="BARS01006067">
    <property type="protein sequence ID" value="GAF82786.1"/>
    <property type="molecule type" value="Genomic_DNA"/>
</dbReference>
<dbReference type="Gene3D" id="3.40.50.300">
    <property type="entry name" value="P-loop containing nucleotide triphosphate hydrolases"/>
    <property type="match status" value="1"/>
</dbReference>
<dbReference type="Pfam" id="PF04471">
    <property type="entry name" value="Mrr_cat"/>
    <property type="match status" value="1"/>
</dbReference>
<dbReference type="Pfam" id="PF00271">
    <property type="entry name" value="Helicase_C"/>
    <property type="match status" value="1"/>
</dbReference>
<feature type="domain" description="Helicase C-terminal" evidence="2">
    <location>
        <begin position="40"/>
        <end position="186"/>
    </location>
</feature>
<evidence type="ECO:0000313" key="3">
    <source>
        <dbReference type="EMBL" id="GAF82786.1"/>
    </source>
</evidence>
<comment type="caution">
    <text evidence="3">The sequence shown here is derived from an EMBL/GenBank/DDBJ whole genome shotgun (WGS) entry which is preliminary data.</text>
</comment>
<dbReference type="InterPro" id="IPR011335">
    <property type="entry name" value="Restrct_endonuc-II-like"/>
</dbReference>
<name>X0T610_9ZZZZ</name>
<sequence>RKALAQAGATRMHVFARITELKKICNLDPVSGASCKLEYLLDQLDSITESDQKALIFSQFPNLTLRKIKPELSPFDPDIFDGTLSDARREELIRRFQEQSSPKILLMSVRAGGLGITLTRANHVFLYDHWWNPAAQVQAVYRAYRIGQERDVFVYDMYTTDTIEERIYDKLAEKKRLFRVVIDDLSEEQIKSTFSDEDLFGLFDLKPPEQAKAEAGGQEGVKAREPVRSDLSTLSPNEFEDLVAQLYRKMGFKVTVTPRSRDAGVDVIARGWLPIGEQQLIIQCKHYPHGTVGTPEVQKLIGAWADHPEAHRAVLVTSGKFSDGAVKLAQRQRIDLRDRVRLEADLASHGLTPTGSGSATSA</sequence>
<dbReference type="SUPFAM" id="SSF52540">
    <property type="entry name" value="P-loop containing nucleoside triphosphate hydrolases"/>
    <property type="match status" value="1"/>
</dbReference>
<proteinExistence type="predicted"/>
<dbReference type="InterPro" id="IPR049730">
    <property type="entry name" value="SNF2/RAD54-like_C"/>
</dbReference>
<dbReference type="SUPFAM" id="SSF52980">
    <property type="entry name" value="Restriction endonuclease-like"/>
    <property type="match status" value="1"/>
</dbReference>
<dbReference type="GO" id="GO:0016787">
    <property type="term" value="F:hydrolase activity"/>
    <property type="evidence" value="ECO:0007669"/>
    <property type="project" value="UniProtKB-KW"/>
</dbReference>
<evidence type="ECO:0000256" key="1">
    <source>
        <dbReference type="ARBA" id="ARBA00022801"/>
    </source>
</evidence>
<reference evidence="3" key="1">
    <citation type="journal article" date="2014" name="Front. Microbiol.">
        <title>High frequency of phylogenetically diverse reductive dehalogenase-homologous genes in deep subseafloor sedimentary metagenomes.</title>
        <authorList>
            <person name="Kawai M."/>
            <person name="Futagami T."/>
            <person name="Toyoda A."/>
            <person name="Takaki Y."/>
            <person name="Nishi S."/>
            <person name="Hori S."/>
            <person name="Arai W."/>
            <person name="Tsubouchi T."/>
            <person name="Morono Y."/>
            <person name="Uchiyama I."/>
            <person name="Ito T."/>
            <person name="Fujiyama A."/>
            <person name="Inagaki F."/>
            <person name="Takami H."/>
        </authorList>
    </citation>
    <scope>NUCLEOTIDE SEQUENCE</scope>
    <source>
        <strain evidence="3">Expedition CK06-06</strain>
    </source>
</reference>
<gene>
    <name evidence="3" type="ORF">S01H1_11870</name>
</gene>
<dbReference type="PROSITE" id="PS51194">
    <property type="entry name" value="HELICASE_CTER"/>
    <property type="match status" value="1"/>
</dbReference>
<dbReference type="PANTHER" id="PTHR45629">
    <property type="entry name" value="SNF2/RAD54 FAMILY MEMBER"/>
    <property type="match status" value="1"/>
</dbReference>
<dbReference type="PANTHER" id="PTHR45629:SF7">
    <property type="entry name" value="DNA EXCISION REPAIR PROTEIN ERCC-6-RELATED"/>
    <property type="match status" value="1"/>
</dbReference>
<dbReference type="InterPro" id="IPR050496">
    <property type="entry name" value="SNF2_RAD54_helicase_repair"/>
</dbReference>
<dbReference type="InterPro" id="IPR027417">
    <property type="entry name" value="P-loop_NTPase"/>
</dbReference>
<dbReference type="Gene3D" id="3.40.1350.10">
    <property type="match status" value="1"/>
</dbReference>
<dbReference type="CDD" id="cd18793">
    <property type="entry name" value="SF2_C_SNF"/>
    <property type="match status" value="1"/>
</dbReference>
<dbReference type="GO" id="GO:0009307">
    <property type="term" value="P:DNA restriction-modification system"/>
    <property type="evidence" value="ECO:0007669"/>
    <property type="project" value="InterPro"/>
</dbReference>
<organism evidence="3">
    <name type="scientific">marine sediment metagenome</name>
    <dbReference type="NCBI Taxonomy" id="412755"/>
    <lineage>
        <taxon>unclassified sequences</taxon>
        <taxon>metagenomes</taxon>
        <taxon>ecological metagenomes</taxon>
    </lineage>
</organism>
<dbReference type="InterPro" id="IPR011856">
    <property type="entry name" value="tRNA_endonuc-like_dom_sf"/>
</dbReference>